<organism evidence="3 4">
    <name type="scientific">Lithospermum erythrorhizon</name>
    <name type="common">Purple gromwell</name>
    <name type="synonym">Lithospermum officinale var. erythrorhizon</name>
    <dbReference type="NCBI Taxonomy" id="34254"/>
    <lineage>
        <taxon>Eukaryota</taxon>
        <taxon>Viridiplantae</taxon>
        <taxon>Streptophyta</taxon>
        <taxon>Embryophyta</taxon>
        <taxon>Tracheophyta</taxon>
        <taxon>Spermatophyta</taxon>
        <taxon>Magnoliopsida</taxon>
        <taxon>eudicotyledons</taxon>
        <taxon>Gunneridae</taxon>
        <taxon>Pentapetalae</taxon>
        <taxon>asterids</taxon>
        <taxon>lamiids</taxon>
        <taxon>Boraginales</taxon>
        <taxon>Boraginaceae</taxon>
        <taxon>Boraginoideae</taxon>
        <taxon>Lithospermeae</taxon>
        <taxon>Lithospermum</taxon>
    </lineage>
</organism>
<dbReference type="EMBL" id="BAABME010007875">
    <property type="protein sequence ID" value="GAA0171907.1"/>
    <property type="molecule type" value="Genomic_DNA"/>
</dbReference>
<evidence type="ECO:0000313" key="3">
    <source>
        <dbReference type="EMBL" id="GAA0171907.1"/>
    </source>
</evidence>
<gene>
    <name evidence="3" type="ORF">LIER_25839</name>
</gene>
<dbReference type="InterPro" id="IPR014878">
    <property type="entry name" value="THAP4-like_heme-bd"/>
</dbReference>
<feature type="domain" description="THAP4-like heme-binding" evidence="2">
    <location>
        <begin position="11"/>
        <end position="116"/>
    </location>
</feature>
<evidence type="ECO:0000313" key="4">
    <source>
        <dbReference type="Proteomes" id="UP001454036"/>
    </source>
</evidence>
<protein>
    <recommendedName>
        <fullName evidence="2">THAP4-like heme-binding domain-containing protein</fullName>
    </recommendedName>
</protein>
<sequence>MSEKPKHHPLVQPLSYILGTWKGQGSGQFPTISSFNYIEELQFSHSPTKPIICYSQKTWKLGSGEPMHAENGFLRVKSDGVVELVVAQSTGLVEVQKGKFDGDEKVIKVESVLVGNAEKVLILFKSMFY</sequence>
<dbReference type="Gene3D" id="2.40.128.20">
    <property type="match status" value="1"/>
</dbReference>
<reference evidence="3 4" key="1">
    <citation type="submission" date="2024-01" db="EMBL/GenBank/DDBJ databases">
        <title>The complete chloroplast genome sequence of Lithospermum erythrorhizon: insights into the phylogenetic relationship among Boraginaceae species and the maternal lineages of purple gromwells.</title>
        <authorList>
            <person name="Okada T."/>
            <person name="Watanabe K."/>
        </authorList>
    </citation>
    <scope>NUCLEOTIDE SEQUENCE [LARGE SCALE GENOMIC DNA]</scope>
</reference>
<dbReference type="Pfam" id="PF08768">
    <property type="entry name" value="THAP4_heme-bd"/>
    <property type="match status" value="1"/>
</dbReference>
<dbReference type="InterPro" id="IPR012674">
    <property type="entry name" value="Calycin"/>
</dbReference>
<proteinExistence type="predicted"/>
<dbReference type="CDD" id="cd07828">
    <property type="entry name" value="lipocalin_heme-bd-THAP4-like"/>
    <property type="match status" value="1"/>
</dbReference>
<keyword evidence="4" id="KW-1185">Reference proteome</keyword>
<evidence type="ECO:0000259" key="2">
    <source>
        <dbReference type="Pfam" id="PF08768"/>
    </source>
</evidence>
<dbReference type="AlphaFoldDB" id="A0AAV3R6A0"/>
<dbReference type="SUPFAM" id="SSF50814">
    <property type="entry name" value="Lipocalins"/>
    <property type="match status" value="1"/>
</dbReference>
<comment type="catalytic activity">
    <reaction evidence="1">
        <text>peroxynitrite = nitrate</text>
        <dbReference type="Rhea" id="RHEA:63116"/>
        <dbReference type="ChEBI" id="CHEBI:17632"/>
        <dbReference type="ChEBI" id="CHEBI:25941"/>
    </reaction>
    <physiologicalReaction direction="left-to-right" evidence="1">
        <dbReference type="Rhea" id="RHEA:63117"/>
    </physiologicalReaction>
</comment>
<dbReference type="InterPro" id="IPR045165">
    <property type="entry name" value="Nitrobindin"/>
</dbReference>
<accession>A0AAV3R6A0</accession>
<evidence type="ECO:0000256" key="1">
    <source>
        <dbReference type="ARBA" id="ARBA00036993"/>
    </source>
</evidence>
<comment type="caution">
    <text evidence="3">The sequence shown here is derived from an EMBL/GenBank/DDBJ whole genome shotgun (WGS) entry which is preliminary data.</text>
</comment>
<dbReference type="Proteomes" id="UP001454036">
    <property type="component" value="Unassembled WGS sequence"/>
</dbReference>
<dbReference type="PANTHER" id="PTHR15854:SF4">
    <property type="entry name" value="PEROXYNITRITE ISOMERASE THAP4"/>
    <property type="match status" value="1"/>
</dbReference>
<dbReference type="PANTHER" id="PTHR15854">
    <property type="entry name" value="THAP4 PROTEIN"/>
    <property type="match status" value="1"/>
</dbReference>
<name>A0AAV3R6A0_LITER</name>